<accession>A0A0L0CQZ5</accession>
<feature type="compositionally biased region" description="Basic and acidic residues" evidence="1">
    <location>
        <begin position="362"/>
        <end position="371"/>
    </location>
</feature>
<feature type="region of interest" description="Disordered" evidence="1">
    <location>
        <begin position="358"/>
        <end position="381"/>
    </location>
</feature>
<name>A0A0L0CQZ5_LUCCU</name>
<keyword evidence="3" id="KW-1185">Reference proteome</keyword>
<comment type="caution">
    <text evidence="2">The sequence shown here is derived from an EMBL/GenBank/DDBJ whole genome shotgun (WGS) entry which is preliminary data.</text>
</comment>
<protein>
    <submittedName>
        <fullName evidence="2">Uncharacterized protein</fullName>
    </submittedName>
</protein>
<reference evidence="2 3" key="1">
    <citation type="journal article" date="2015" name="Nat. Commun.">
        <title>Lucilia cuprina genome unlocks parasitic fly biology to underpin future interventions.</title>
        <authorList>
            <person name="Anstead C.A."/>
            <person name="Korhonen P.K."/>
            <person name="Young N.D."/>
            <person name="Hall R.S."/>
            <person name="Jex A.R."/>
            <person name="Murali S.C."/>
            <person name="Hughes D.S."/>
            <person name="Lee S.F."/>
            <person name="Perry T."/>
            <person name="Stroehlein A.J."/>
            <person name="Ansell B.R."/>
            <person name="Breugelmans B."/>
            <person name="Hofmann A."/>
            <person name="Qu J."/>
            <person name="Dugan S."/>
            <person name="Lee S.L."/>
            <person name="Chao H."/>
            <person name="Dinh H."/>
            <person name="Han Y."/>
            <person name="Doddapaneni H.V."/>
            <person name="Worley K.C."/>
            <person name="Muzny D.M."/>
            <person name="Ioannidis P."/>
            <person name="Waterhouse R.M."/>
            <person name="Zdobnov E.M."/>
            <person name="James P.J."/>
            <person name="Bagnall N.H."/>
            <person name="Kotze A.C."/>
            <person name="Gibbs R.A."/>
            <person name="Richards S."/>
            <person name="Batterham P."/>
            <person name="Gasser R.B."/>
        </authorList>
    </citation>
    <scope>NUCLEOTIDE SEQUENCE [LARGE SCALE GENOMIC DNA]</scope>
    <source>
        <strain evidence="2 3">LS</strain>
        <tissue evidence="2">Full body</tissue>
    </source>
</reference>
<dbReference type="AlphaFoldDB" id="A0A0L0CQZ5"/>
<evidence type="ECO:0000313" key="3">
    <source>
        <dbReference type="Proteomes" id="UP000037069"/>
    </source>
</evidence>
<feature type="compositionally biased region" description="Pro residues" evidence="1">
    <location>
        <begin position="402"/>
        <end position="411"/>
    </location>
</feature>
<proteinExistence type="predicted"/>
<gene>
    <name evidence="2" type="ORF">FF38_14049</name>
</gene>
<dbReference type="EMBL" id="JRES01000143">
    <property type="protein sequence ID" value="KNC33849.1"/>
    <property type="molecule type" value="Genomic_DNA"/>
</dbReference>
<dbReference type="Proteomes" id="UP000037069">
    <property type="component" value="Unassembled WGS sequence"/>
</dbReference>
<evidence type="ECO:0000256" key="1">
    <source>
        <dbReference type="SAM" id="MobiDB-lite"/>
    </source>
</evidence>
<organism evidence="2 3">
    <name type="scientific">Lucilia cuprina</name>
    <name type="common">Green bottle fly</name>
    <name type="synonym">Australian sheep blowfly</name>
    <dbReference type="NCBI Taxonomy" id="7375"/>
    <lineage>
        <taxon>Eukaryota</taxon>
        <taxon>Metazoa</taxon>
        <taxon>Ecdysozoa</taxon>
        <taxon>Arthropoda</taxon>
        <taxon>Hexapoda</taxon>
        <taxon>Insecta</taxon>
        <taxon>Pterygota</taxon>
        <taxon>Neoptera</taxon>
        <taxon>Endopterygota</taxon>
        <taxon>Diptera</taxon>
        <taxon>Brachycera</taxon>
        <taxon>Muscomorpha</taxon>
        <taxon>Oestroidea</taxon>
        <taxon>Calliphoridae</taxon>
        <taxon>Luciliinae</taxon>
        <taxon>Lucilia</taxon>
    </lineage>
</organism>
<sequence>MHKTPPSPARQHLEMSAATCQMPGLTIISTAPRCQMLPLLAAGTTAQKEHVASVETFIGAGAGAGGNNSTLERKTAQHLACMQQQQQHINSSNSPASRCCNILSGVSSSLAGGGGVVSNMSQQPQHQLTGMPQVVSGSTVGYYDAYGATSAATMNIQVTSTPPPTLNMTGSLGRRTHLTSTHHQHQQQQQQQSALTHEFVGVETLDILQGVAPDTLIGIRSSVNPVSICSSMSSYHPTSGVHYTSAAPGSYINTAAPPAQAQLLPAGAIVSISSLTNTAAPTGTINYTIPATIITTTSVTTQTPKTQKRVTIMEPTTNHTFDPLLPTMVALAGANTSSNIPNIQQQHPTPIITITTNSTETQEEKTCKTEDSKEDNEDPRGMLDRITHDLNYLLNGAEDDQIPPPPRPPMGTIPSTDLANAEVIFKTDEL</sequence>
<feature type="region of interest" description="Disordered" evidence="1">
    <location>
        <begin position="395"/>
        <end position="416"/>
    </location>
</feature>
<evidence type="ECO:0000313" key="2">
    <source>
        <dbReference type="EMBL" id="KNC33849.1"/>
    </source>
</evidence>
<dbReference type="OMA" id="EMSAATC"/>